<accession>A0A0F9BW47</accession>
<dbReference type="EMBL" id="LAZR01035956">
    <property type="protein sequence ID" value="KKL26109.1"/>
    <property type="molecule type" value="Genomic_DNA"/>
</dbReference>
<protein>
    <submittedName>
        <fullName evidence="1">Uncharacterized protein</fullName>
    </submittedName>
</protein>
<dbReference type="AlphaFoldDB" id="A0A0F9BW47"/>
<organism evidence="1">
    <name type="scientific">marine sediment metagenome</name>
    <dbReference type="NCBI Taxonomy" id="412755"/>
    <lineage>
        <taxon>unclassified sequences</taxon>
        <taxon>metagenomes</taxon>
        <taxon>ecological metagenomes</taxon>
    </lineage>
</organism>
<gene>
    <name evidence="1" type="ORF">LCGC14_2398540</name>
</gene>
<sequence length="33" mass="3747">MEIKFKSGQVIDFADAFPITLGDWRKFESSGIL</sequence>
<evidence type="ECO:0000313" key="1">
    <source>
        <dbReference type="EMBL" id="KKL26109.1"/>
    </source>
</evidence>
<name>A0A0F9BW47_9ZZZZ</name>
<reference evidence="1" key="1">
    <citation type="journal article" date="2015" name="Nature">
        <title>Complex archaea that bridge the gap between prokaryotes and eukaryotes.</title>
        <authorList>
            <person name="Spang A."/>
            <person name="Saw J.H."/>
            <person name="Jorgensen S.L."/>
            <person name="Zaremba-Niedzwiedzka K."/>
            <person name="Martijn J."/>
            <person name="Lind A.E."/>
            <person name="van Eijk R."/>
            <person name="Schleper C."/>
            <person name="Guy L."/>
            <person name="Ettema T.J."/>
        </authorList>
    </citation>
    <scope>NUCLEOTIDE SEQUENCE</scope>
</reference>
<proteinExistence type="predicted"/>
<feature type="non-terminal residue" evidence="1">
    <location>
        <position position="33"/>
    </location>
</feature>
<comment type="caution">
    <text evidence="1">The sequence shown here is derived from an EMBL/GenBank/DDBJ whole genome shotgun (WGS) entry which is preliminary data.</text>
</comment>